<keyword evidence="4" id="KW-1185">Reference proteome</keyword>
<dbReference type="InterPro" id="IPR006597">
    <property type="entry name" value="Sel1-like"/>
</dbReference>
<evidence type="ECO:0000313" key="3">
    <source>
        <dbReference type="EMBL" id="MBB4064993.1"/>
    </source>
</evidence>
<dbReference type="InterPro" id="IPR050767">
    <property type="entry name" value="Sel1_AlgK"/>
</dbReference>
<evidence type="ECO:0000313" key="4">
    <source>
        <dbReference type="Proteomes" id="UP000528286"/>
    </source>
</evidence>
<protein>
    <recommendedName>
        <fullName evidence="5">Exopolysaccharide production negative regulator</fullName>
    </recommendedName>
</protein>
<reference evidence="3 4" key="1">
    <citation type="submission" date="2020-08" db="EMBL/GenBank/DDBJ databases">
        <title>Genomic Encyclopedia of Type Strains, Phase IV (KMG-IV): sequencing the most valuable type-strain genomes for metagenomic binning, comparative biology and taxonomic classification.</title>
        <authorList>
            <person name="Goeker M."/>
        </authorList>
    </citation>
    <scope>NUCLEOTIDE SEQUENCE [LARGE SCALE GENOMIC DNA]</scope>
    <source>
        <strain evidence="3 4">DSM 29853</strain>
    </source>
</reference>
<evidence type="ECO:0008006" key="5">
    <source>
        <dbReference type="Google" id="ProtNLM"/>
    </source>
</evidence>
<dbReference type="Gene3D" id="1.25.40.10">
    <property type="entry name" value="Tetratricopeptide repeat domain"/>
    <property type="match status" value="1"/>
</dbReference>
<keyword evidence="2" id="KW-0732">Signal</keyword>
<dbReference type="InterPro" id="IPR053479">
    <property type="entry name" value="EPS_Regulator"/>
</dbReference>
<feature type="signal peptide" evidence="2">
    <location>
        <begin position="1"/>
        <end position="28"/>
    </location>
</feature>
<feature type="chain" id="PRO_5030943123" description="Exopolysaccharide production negative regulator" evidence="2">
    <location>
        <begin position="29"/>
        <end position="319"/>
    </location>
</feature>
<dbReference type="AlphaFoldDB" id="A0A7W6J565"/>
<dbReference type="EMBL" id="JACIEZ010000003">
    <property type="protein sequence ID" value="MBB4064993.1"/>
    <property type="molecule type" value="Genomic_DNA"/>
</dbReference>
<name>A0A7W6J565_9HYPH</name>
<accession>A0A7W6J565</accession>
<dbReference type="PANTHER" id="PTHR11102:SF160">
    <property type="entry name" value="ERAD-ASSOCIATED E3 UBIQUITIN-PROTEIN LIGASE COMPONENT HRD3"/>
    <property type="match status" value="1"/>
</dbReference>
<gene>
    <name evidence="3" type="ORF">GGR23_002180</name>
</gene>
<dbReference type="PANTHER" id="PTHR11102">
    <property type="entry name" value="SEL-1-LIKE PROTEIN"/>
    <property type="match status" value="1"/>
</dbReference>
<dbReference type="NCBIfam" id="NF045484">
    <property type="entry name" value="TransRegExoR"/>
    <property type="match status" value="1"/>
</dbReference>
<feature type="compositionally biased region" description="Low complexity" evidence="1">
    <location>
        <begin position="269"/>
        <end position="283"/>
    </location>
</feature>
<sequence>MVNVEYLSVKAMMLGLGLAFSCCGAAQAFDINAGVTKESGPFDLFKFGFKAYKSGQKQDAVEAYRYAAEKGHTGSRWALANMYAYGDGVAQSDFEAFKIYNEIAGQGIEPGSEDTGFFVNALMALAEYYRHGIANSPIKVDLGQARQLYFQAASTFGVPEAQYQLARMMLKGEGGSRNVEQAKKWLNRARKNGHAGAMGIFGSLLFQEGQTARGLGYMTAALDHCSPKDRPWIQDLQEQAFSMASEDDRRSAIQMAQQIASAMGGASLSSESAVAVPAEPVAGRDGSGLSMGSEVSSGDIGASDVPSPPEAGTLEGPVQ</sequence>
<evidence type="ECO:0000256" key="1">
    <source>
        <dbReference type="SAM" id="MobiDB-lite"/>
    </source>
</evidence>
<feature type="region of interest" description="Disordered" evidence="1">
    <location>
        <begin position="269"/>
        <end position="319"/>
    </location>
</feature>
<dbReference type="SUPFAM" id="SSF81901">
    <property type="entry name" value="HCP-like"/>
    <property type="match status" value="1"/>
</dbReference>
<dbReference type="InterPro" id="IPR011990">
    <property type="entry name" value="TPR-like_helical_dom_sf"/>
</dbReference>
<evidence type="ECO:0000256" key="2">
    <source>
        <dbReference type="SAM" id="SignalP"/>
    </source>
</evidence>
<dbReference type="Proteomes" id="UP000528286">
    <property type="component" value="Unassembled WGS sequence"/>
</dbReference>
<organism evidence="3 4">
    <name type="scientific">Gellertiella hungarica</name>
    <dbReference type="NCBI Taxonomy" id="1572859"/>
    <lineage>
        <taxon>Bacteria</taxon>
        <taxon>Pseudomonadati</taxon>
        <taxon>Pseudomonadota</taxon>
        <taxon>Alphaproteobacteria</taxon>
        <taxon>Hyphomicrobiales</taxon>
        <taxon>Rhizobiaceae</taxon>
        <taxon>Gellertiella</taxon>
    </lineage>
</organism>
<comment type="caution">
    <text evidence="3">The sequence shown here is derived from an EMBL/GenBank/DDBJ whole genome shotgun (WGS) entry which is preliminary data.</text>
</comment>
<dbReference type="SMART" id="SM00671">
    <property type="entry name" value="SEL1"/>
    <property type="match status" value="3"/>
</dbReference>
<dbReference type="Pfam" id="PF08238">
    <property type="entry name" value="Sel1"/>
    <property type="match status" value="3"/>
</dbReference>
<proteinExistence type="predicted"/>